<evidence type="ECO:0000313" key="2">
    <source>
        <dbReference type="EMBL" id="QGY40141.1"/>
    </source>
</evidence>
<dbReference type="RefSeq" id="WP_158947364.1">
    <property type="nucleotide sequence ID" value="NZ_CP046400.1"/>
</dbReference>
<dbReference type="Proteomes" id="UP000428328">
    <property type="component" value="Chromosome"/>
</dbReference>
<protein>
    <submittedName>
        <fullName evidence="2">Glycosyltransferase</fullName>
    </submittedName>
</protein>
<keyword evidence="2" id="KW-0808">Transferase</keyword>
<dbReference type="Pfam" id="PF00535">
    <property type="entry name" value="Glycos_transf_2"/>
    <property type="match status" value="1"/>
</dbReference>
<organism evidence="2 3">
    <name type="scientific">Pseudodesulfovibrio cashew</name>
    <dbReference type="NCBI Taxonomy" id="2678688"/>
    <lineage>
        <taxon>Bacteria</taxon>
        <taxon>Pseudomonadati</taxon>
        <taxon>Thermodesulfobacteriota</taxon>
        <taxon>Desulfovibrionia</taxon>
        <taxon>Desulfovibrionales</taxon>
        <taxon>Desulfovibrionaceae</taxon>
    </lineage>
</organism>
<dbReference type="InterPro" id="IPR029044">
    <property type="entry name" value="Nucleotide-diphossugar_trans"/>
</dbReference>
<dbReference type="KEGG" id="psel:GM415_08375"/>
<gene>
    <name evidence="2" type="ORF">GM415_08375</name>
</gene>
<dbReference type="InterPro" id="IPR001173">
    <property type="entry name" value="Glyco_trans_2-like"/>
</dbReference>
<evidence type="ECO:0000313" key="3">
    <source>
        <dbReference type="Proteomes" id="UP000428328"/>
    </source>
</evidence>
<dbReference type="EMBL" id="CP046400">
    <property type="protein sequence ID" value="QGY40141.1"/>
    <property type="molecule type" value="Genomic_DNA"/>
</dbReference>
<reference evidence="2 3" key="1">
    <citation type="submission" date="2019-11" db="EMBL/GenBank/DDBJ databases">
        <authorList>
            <person name="Zheng R.K."/>
            <person name="Sun C.M."/>
        </authorList>
    </citation>
    <scope>NUCLEOTIDE SEQUENCE [LARGE SCALE GENOMIC DNA]</scope>
    <source>
        <strain evidence="2 3">SRB007</strain>
    </source>
</reference>
<accession>A0A6I6JDD7</accession>
<proteinExistence type="predicted"/>
<dbReference type="PANTHER" id="PTHR22916:SF3">
    <property type="entry name" value="UDP-GLCNAC:BETAGAL BETA-1,3-N-ACETYLGLUCOSAMINYLTRANSFERASE-LIKE PROTEIN 1"/>
    <property type="match status" value="1"/>
</dbReference>
<dbReference type="Gene3D" id="3.90.550.10">
    <property type="entry name" value="Spore Coat Polysaccharide Biosynthesis Protein SpsA, Chain A"/>
    <property type="match status" value="1"/>
</dbReference>
<feature type="domain" description="Glycosyltransferase 2-like" evidence="1">
    <location>
        <begin position="7"/>
        <end position="171"/>
    </location>
</feature>
<name>A0A6I6JDD7_9BACT</name>
<dbReference type="SUPFAM" id="SSF53448">
    <property type="entry name" value="Nucleotide-diphospho-sugar transferases"/>
    <property type="match status" value="1"/>
</dbReference>
<sequence>MAAPKISVTLPCYNCGETVGRALDSILAQTCGDFEVVAVDDGSTDHTASVLAEYVRRDGRVRTFSIEHGGVVAAANAAIEAARGRYIARMDADDEMLPERLAAQAGLLDENPGLGLVGCRVRFGGCRESCAGYAHYVDWTNTLLTPEAISLNRFVEFPVPNPSILYRRECVETHGLYRDGDFPEDYELLLRWLEAGVAMAKVDEELLVWNDPPSRLSRNHPRYDVDAFYRVKSEYLARWLGANNPHHPVVHILGSGRTTRKRADLLLDHDIEFAAYHDVDPRKIGHVVNGVPVLDRDRIPQPGAGFCLPYVASRGAREEIAEFLEARGFVLGLDYLPAA</sequence>
<keyword evidence="3" id="KW-1185">Reference proteome</keyword>
<dbReference type="CDD" id="cd00761">
    <property type="entry name" value="Glyco_tranf_GTA_type"/>
    <property type="match status" value="1"/>
</dbReference>
<evidence type="ECO:0000259" key="1">
    <source>
        <dbReference type="Pfam" id="PF00535"/>
    </source>
</evidence>
<dbReference type="AlphaFoldDB" id="A0A6I6JDD7"/>
<dbReference type="PANTHER" id="PTHR22916">
    <property type="entry name" value="GLYCOSYLTRANSFERASE"/>
    <property type="match status" value="1"/>
</dbReference>
<dbReference type="GO" id="GO:0016758">
    <property type="term" value="F:hexosyltransferase activity"/>
    <property type="evidence" value="ECO:0007669"/>
    <property type="project" value="UniProtKB-ARBA"/>
</dbReference>